<name>A0A4Y2C5V2_ARAVE</name>
<organism evidence="1 2">
    <name type="scientific">Araneus ventricosus</name>
    <name type="common">Orbweaver spider</name>
    <name type="synonym">Epeira ventricosa</name>
    <dbReference type="NCBI Taxonomy" id="182803"/>
    <lineage>
        <taxon>Eukaryota</taxon>
        <taxon>Metazoa</taxon>
        <taxon>Ecdysozoa</taxon>
        <taxon>Arthropoda</taxon>
        <taxon>Chelicerata</taxon>
        <taxon>Arachnida</taxon>
        <taxon>Araneae</taxon>
        <taxon>Araneomorphae</taxon>
        <taxon>Entelegynae</taxon>
        <taxon>Araneoidea</taxon>
        <taxon>Araneidae</taxon>
        <taxon>Araneus</taxon>
    </lineage>
</organism>
<gene>
    <name evidence="1" type="ORF">AVEN_162790_1</name>
</gene>
<dbReference type="EMBL" id="BGPR01000151">
    <property type="protein sequence ID" value="GBL99772.1"/>
    <property type="molecule type" value="Genomic_DNA"/>
</dbReference>
<proteinExistence type="predicted"/>
<keyword evidence="2" id="KW-1185">Reference proteome</keyword>
<evidence type="ECO:0000313" key="1">
    <source>
        <dbReference type="EMBL" id="GBL99772.1"/>
    </source>
</evidence>
<evidence type="ECO:0000313" key="2">
    <source>
        <dbReference type="Proteomes" id="UP000499080"/>
    </source>
</evidence>
<dbReference type="AlphaFoldDB" id="A0A4Y2C5V2"/>
<dbReference type="Proteomes" id="UP000499080">
    <property type="component" value="Unassembled WGS sequence"/>
</dbReference>
<sequence length="83" mass="9465">MYVLRNFELWSDDKDDTRAGISSPNFCTTPGGERLTPTYDLARNRSNTQQILSGVRLRTWNPPAPNLKPYHSVPTALKRILSF</sequence>
<comment type="caution">
    <text evidence="1">The sequence shown here is derived from an EMBL/GenBank/DDBJ whole genome shotgun (WGS) entry which is preliminary data.</text>
</comment>
<reference evidence="1 2" key="1">
    <citation type="journal article" date="2019" name="Sci. Rep.">
        <title>Orb-weaving spider Araneus ventricosus genome elucidates the spidroin gene catalogue.</title>
        <authorList>
            <person name="Kono N."/>
            <person name="Nakamura H."/>
            <person name="Ohtoshi R."/>
            <person name="Moran D.A.P."/>
            <person name="Shinohara A."/>
            <person name="Yoshida Y."/>
            <person name="Fujiwara M."/>
            <person name="Mori M."/>
            <person name="Tomita M."/>
            <person name="Arakawa K."/>
        </authorList>
    </citation>
    <scope>NUCLEOTIDE SEQUENCE [LARGE SCALE GENOMIC DNA]</scope>
</reference>
<accession>A0A4Y2C5V2</accession>
<protein>
    <submittedName>
        <fullName evidence="1">Uncharacterized protein</fullName>
    </submittedName>
</protein>